<gene>
    <name evidence="1" type="ORF">PanWU01x14_200840</name>
</gene>
<sequence length="30" mass="3489">MDIFRVRIFLLNSPKIHSRVLIFGLGKSCK</sequence>
<dbReference type="AlphaFoldDB" id="A0A2P5BXZ0"/>
<reference evidence="2" key="1">
    <citation type="submission" date="2016-06" db="EMBL/GenBank/DDBJ databases">
        <title>Parallel loss of symbiosis genes in relatives of nitrogen-fixing non-legume Parasponia.</title>
        <authorList>
            <person name="Van Velzen R."/>
            <person name="Holmer R."/>
            <person name="Bu F."/>
            <person name="Rutten L."/>
            <person name="Van Zeijl A."/>
            <person name="Liu W."/>
            <person name="Santuari L."/>
            <person name="Cao Q."/>
            <person name="Sharma T."/>
            <person name="Shen D."/>
            <person name="Roswanjaya Y."/>
            <person name="Wardhani T."/>
            <person name="Kalhor M.S."/>
            <person name="Jansen J."/>
            <person name="Van den Hoogen J."/>
            <person name="Gungor B."/>
            <person name="Hartog M."/>
            <person name="Hontelez J."/>
            <person name="Verver J."/>
            <person name="Yang W.-C."/>
            <person name="Schijlen E."/>
            <person name="Repin R."/>
            <person name="Schilthuizen M."/>
            <person name="Schranz E."/>
            <person name="Heidstra R."/>
            <person name="Miyata K."/>
            <person name="Fedorova E."/>
            <person name="Kohlen W."/>
            <person name="Bisseling T."/>
            <person name="Smit S."/>
            <person name="Geurts R."/>
        </authorList>
    </citation>
    <scope>NUCLEOTIDE SEQUENCE [LARGE SCALE GENOMIC DNA]</scope>
    <source>
        <strain evidence="2">cv. WU1-14</strain>
    </source>
</reference>
<accession>A0A2P5BXZ0</accession>
<name>A0A2P5BXZ0_PARAD</name>
<evidence type="ECO:0000313" key="2">
    <source>
        <dbReference type="Proteomes" id="UP000237105"/>
    </source>
</evidence>
<protein>
    <submittedName>
        <fullName evidence="1">Uncharacterized protein</fullName>
    </submittedName>
</protein>
<keyword evidence="2" id="KW-1185">Reference proteome</keyword>
<dbReference type="Proteomes" id="UP000237105">
    <property type="component" value="Unassembled WGS sequence"/>
</dbReference>
<organism evidence="1 2">
    <name type="scientific">Parasponia andersonii</name>
    <name type="common">Sponia andersonii</name>
    <dbReference type="NCBI Taxonomy" id="3476"/>
    <lineage>
        <taxon>Eukaryota</taxon>
        <taxon>Viridiplantae</taxon>
        <taxon>Streptophyta</taxon>
        <taxon>Embryophyta</taxon>
        <taxon>Tracheophyta</taxon>
        <taxon>Spermatophyta</taxon>
        <taxon>Magnoliopsida</taxon>
        <taxon>eudicotyledons</taxon>
        <taxon>Gunneridae</taxon>
        <taxon>Pentapetalae</taxon>
        <taxon>rosids</taxon>
        <taxon>fabids</taxon>
        <taxon>Rosales</taxon>
        <taxon>Cannabaceae</taxon>
        <taxon>Parasponia</taxon>
    </lineage>
</organism>
<comment type="caution">
    <text evidence="1">The sequence shown here is derived from an EMBL/GenBank/DDBJ whole genome shotgun (WGS) entry which is preliminary data.</text>
</comment>
<dbReference type="EMBL" id="JXTB01000204">
    <property type="protein sequence ID" value="PON53646.1"/>
    <property type="molecule type" value="Genomic_DNA"/>
</dbReference>
<proteinExistence type="predicted"/>
<evidence type="ECO:0000313" key="1">
    <source>
        <dbReference type="EMBL" id="PON53646.1"/>
    </source>
</evidence>